<evidence type="ECO:0000313" key="2">
    <source>
        <dbReference type="Proteomes" id="UP000037084"/>
    </source>
</evidence>
<sequence length="178" mass="18969">MTLLALVTTTSAADAADGTRAGVDFAAQAESQGLDRAQARSLQNRVDGYLAEEGGKQVAANRIELDSGGFLLLALPGETYARDLAAPVGTRGAAAACPYTYVCAYSQENFTGDFKALFTCNTLNPIPWSGTGSWKNNQRAELRARFYDSAGNVGWTSPGGYSEDAHAPWGWVYWLSPC</sequence>
<comment type="caution">
    <text evidence="1">The sequence shown here is derived from an EMBL/GenBank/DDBJ whole genome shotgun (WGS) entry which is preliminary data.</text>
</comment>
<dbReference type="PATRIC" id="fig|1961.12.peg.3111"/>
<evidence type="ECO:0008006" key="3">
    <source>
        <dbReference type="Google" id="ProtNLM"/>
    </source>
</evidence>
<dbReference type="AlphaFoldDB" id="A0A0L8MW65"/>
<dbReference type="Pfam" id="PF03995">
    <property type="entry name" value="Inhibitor_I36"/>
    <property type="match status" value="1"/>
</dbReference>
<protein>
    <recommendedName>
        <fullName evidence="3">Peptidase inhibitor family I36 protein</fullName>
    </recommendedName>
</protein>
<organism evidence="1 2">
    <name type="scientific">Streptomyces virginiae</name>
    <name type="common">Streptomyces cinnamonensis</name>
    <dbReference type="NCBI Taxonomy" id="1961"/>
    <lineage>
        <taxon>Bacteria</taxon>
        <taxon>Bacillati</taxon>
        <taxon>Actinomycetota</taxon>
        <taxon>Actinomycetes</taxon>
        <taxon>Kitasatosporales</taxon>
        <taxon>Streptomycetaceae</taxon>
        <taxon>Streptomyces</taxon>
    </lineage>
</organism>
<evidence type="ECO:0000313" key="1">
    <source>
        <dbReference type="EMBL" id="KOG54632.1"/>
    </source>
</evidence>
<reference evidence="2" key="1">
    <citation type="submission" date="2015-07" db="EMBL/GenBank/DDBJ databases">
        <authorList>
            <consortium name="Consortium for Microbial Forensics and Genomics (microFORGE)"/>
            <person name="Knight B.M."/>
            <person name="Roberts D.P."/>
            <person name="Lin D."/>
            <person name="Hari K."/>
            <person name="Fletcher J."/>
            <person name="Melcher U."/>
            <person name="Blagden T."/>
            <person name="Winegar R.A."/>
        </authorList>
    </citation>
    <scope>NUCLEOTIDE SEQUENCE [LARGE SCALE GENOMIC DNA]</scope>
    <source>
        <strain evidence="2">NRRL B-1447</strain>
    </source>
</reference>
<dbReference type="Proteomes" id="UP000037084">
    <property type="component" value="Unassembled WGS sequence"/>
</dbReference>
<dbReference type="EMBL" id="LGUV01000133">
    <property type="protein sequence ID" value="KOG54632.1"/>
    <property type="molecule type" value="Genomic_DNA"/>
</dbReference>
<name>A0A0L8MW65_STRVG</name>
<gene>
    <name evidence="1" type="ORF">ADK75_13415</name>
</gene>
<proteinExistence type="predicted"/>
<accession>A0A0L8MW65</accession>